<evidence type="ECO:0000313" key="2">
    <source>
        <dbReference type="Proteomes" id="UP000440041"/>
    </source>
</evidence>
<dbReference type="EMBL" id="WBSO01000024">
    <property type="protein sequence ID" value="KAB8292585.1"/>
    <property type="molecule type" value="Genomic_DNA"/>
</dbReference>
<evidence type="ECO:0000313" key="1">
    <source>
        <dbReference type="EMBL" id="KAB8292585.1"/>
    </source>
</evidence>
<proteinExistence type="predicted"/>
<gene>
    <name evidence="1" type="ORF">DSM100238_1796</name>
</gene>
<name>A0A6A2W1Z0_9BIFI</name>
<reference evidence="1 2" key="1">
    <citation type="submission" date="2019-09" db="EMBL/GenBank/DDBJ databases">
        <title>Characterization of the phylogenetic diversity of two novel species belonging to the genus Bifidobacterium: Bifidobacterium cebidarum sp. nov. and Bifidobacterium leontopitheci sp. nov.</title>
        <authorList>
            <person name="Lugli G.A."/>
            <person name="Duranti S."/>
            <person name="Milani C."/>
            <person name="Turroni F."/>
            <person name="Ventura M."/>
        </authorList>
    </citation>
    <scope>NUCLEOTIDE SEQUENCE [LARGE SCALE GENOMIC DNA]</scope>
    <source>
        <strain evidence="1 2">DSM 100238</strain>
    </source>
</reference>
<comment type="caution">
    <text evidence="1">The sequence shown here is derived from an EMBL/GenBank/DDBJ whole genome shotgun (WGS) entry which is preliminary data.</text>
</comment>
<accession>A0A6A2W1Z0</accession>
<dbReference type="RefSeq" id="WP_167511136.1">
    <property type="nucleotide sequence ID" value="NZ_WBSO01000024.1"/>
</dbReference>
<dbReference type="AlphaFoldDB" id="A0A6A2W1Z0"/>
<feature type="non-terminal residue" evidence="1">
    <location>
        <position position="1"/>
    </location>
</feature>
<protein>
    <submittedName>
        <fullName evidence="1">Uncharacterized protein</fullName>
    </submittedName>
</protein>
<keyword evidence="2" id="KW-1185">Reference proteome</keyword>
<dbReference type="Proteomes" id="UP000440041">
    <property type="component" value="Unassembled WGS sequence"/>
</dbReference>
<sequence length="254" mass="27493">VILHFAVWGRDRSETLSLWDKVRRMVAHRLVTVRIVDSDHDLTCTGMASMDKTDGTWDREWAEGTINVVCPRPELLSHTARSFQLLASHAVDGATGVGLSYNQLGYITYWQGTPDESPSVMEIGTNRGRFGLAYPLAYSGSSDTANVASQSAGLLRNEGTSRAYPVFTCNGPFPNGVALDFPSLNTSIECTQPVYGVPLVLDCRSRSATVGGLDVSRRLSARGFPTVEPGGTLSVVLRTGGTGWVDCSIHDTYM</sequence>
<organism evidence="1 2">
    <name type="scientific">Bifidobacterium apri</name>
    <dbReference type="NCBI Taxonomy" id="1769423"/>
    <lineage>
        <taxon>Bacteria</taxon>
        <taxon>Bacillati</taxon>
        <taxon>Actinomycetota</taxon>
        <taxon>Actinomycetes</taxon>
        <taxon>Bifidobacteriales</taxon>
        <taxon>Bifidobacteriaceae</taxon>
        <taxon>Bifidobacterium</taxon>
    </lineage>
</organism>